<dbReference type="PROSITE" id="PS50887">
    <property type="entry name" value="GGDEF"/>
    <property type="match status" value="1"/>
</dbReference>
<dbReference type="PANTHER" id="PTHR45138:SF9">
    <property type="entry name" value="DIGUANYLATE CYCLASE DGCM-RELATED"/>
    <property type="match status" value="1"/>
</dbReference>
<feature type="transmembrane region" description="Helical" evidence="2">
    <location>
        <begin position="70"/>
        <end position="90"/>
    </location>
</feature>
<dbReference type="Gene3D" id="3.30.450.20">
    <property type="entry name" value="PAS domain"/>
    <property type="match status" value="1"/>
</dbReference>
<evidence type="ECO:0000259" key="3">
    <source>
        <dbReference type="PROSITE" id="PS50113"/>
    </source>
</evidence>
<dbReference type="Pfam" id="PF16927">
    <property type="entry name" value="HisKA_7TM"/>
    <property type="match status" value="1"/>
</dbReference>
<sequence length="545" mass="58782">MLGLPFLVLLFMLATAVGAAVTAVGWRRRKAAPAVAALALLSAAIVVWSAADALAFLIHDPVVGHVVRVVKFLGVCAIPAGFFCLSHAVLDRAWRLSRRTALLLVIEPVLILAVNVTDPWHHLFFLPPDPADPVTFTRPGFAPLFWVHTAYSYLLIGSGLARLVRGWVRGPRLQRRLYGVVLLGCLLPGLANVVAIAWGDYATDLTPIGFCVTAVATYWALVHHSLPELIPVARDRVFDLIGDTVTTLDASGRLLDLNSAAEQMLRQLAPDLPDRLVGYSFEKEFGGLPPPDGGETDLILTDREGRRLELNVRTSPLHDNRSQRVGWVMVARDVTAINGQRRELEQANARLHEQLRTIELLRADLAEQAVRDALTGLYNRRYLLEALERLAAECAVRSRPLSLALLDVDHFKQVNDRYGHAAGDEVLVRFARCLAEEAEGTAGAGVVAARYGGEEFVLVFAGADGAAARARVEALRVRVAAEPVRTGGRSVPVTFSAGVACLAGGQSLEGLLHAADEALYAAKRAGRNRVEPAAVADDHASGTAA</sequence>
<evidence type="ECO:0000256" key="1">
    <source>
        <dbReference type="SAM" id="Coils"/>
    </source>
</evidence>
<dbReference type="RefSeq" id="WP_203892893.1">
    <property type="nucleotide sequence ID" value="NZ_BOOH01000039.1"/>
</dbReference>
<dbReference type="FunFam" id="3.30.70.270:FF:000001">
    <property type="entry name" value="Diguanylate cyclase domain protein"/>
    <property type="match status" value="1"/>
</dbReference>
<keyword evidence="2" id="KW-0812">Transmembrane</keyword>
<dbReference type="InterPro" id="IPR000160">
    <property type="entry name" value="GGDEF_dom"/>
</dbReference>
<dbReference type="GO" id="GO:1902201">
    <property type="term" value="P:negative regulation of bacterial-type flagellum-dependent cell motility"/>
    <property type="evidence" value="ECO:0007669"/>
    <property type="project" value="TreeGrafter"/>
</dbReference>
<keyword evidence="1" id="KW-0175">Coiled coil</keyword>
<dbReference type="CDD" id="cd01949">
    <property type="entry name" value="GGDEF"/>
    <property type="match status" value="1"/>
</dbReference>
<feature type="transmembrane region" description="Helical" evidence="2">
    <location>
        <begin position="141"/>
        <end position="164"/>
    </location>
</feature>
<gene>
    <name evidence="5" type="ORF">Plo01_48170</name>
</gene>
<feature type="coiled-coil region" evidence="1">
    <location>
        <begin position="334"/>
        <end position="368"/>
    </location>
</feature>
<accession>A0A8J3RUD8</accession>
<proteinExistence type="predicted"/>
<feature type="domain" description="GGDEF" evidence="4">
    <location>
        <begin position="399"/>
        <end position="535"/>
    </location>
</feature>
<dbReference type="GO" id="GO:0043709">
    <property type="term" value="P:cell adhesion involved in single-species biofilm formation"/>
    <property type="evidence" value="ECO:0007669"/>
    <property type="project" value="TreeGrafter"/>
</dbReference>
<dbReference type="PROSITE" id="PS50113">
    <property type="entry name" value="PAC"/>
    <property type="match status" value="1"/>
</dbReference>
<dbReference type="EMBL" id="BOOH01000039">
    <property type="protein sequence ID" value="GIH78388.1"/>
    <property type="molecule type" value="Genomic_DNA"/>
</dbReference>
<evidence type="ECO:0000313" key="6">
    <source>
        <dbReference type="Proteomes" id="UP000616724"/>
    </source>
</evidence>
<name>A0A8J3RUD8_9ACTN</name>
<dbReference type="Proteomes" id="UP000616724">
    <property type="component" value="Unassembled WGS sequence"/>
</dbReference>
<dbReference type="Pfam" id="PF00990">
    <property type="entry name" value="GGDEF"/>
    <property type="match status" value="1"/>
</dbReference>
<dbReference type="InterPro" id="IPR035965">
    <property type="entry name" value="PAS-like_dom_sf"/>
</dbReference>
<reference evidence="5 6" key="1">
    <citation type="submission" date="2021-01" db="EMBL/GenBank/DDBJ databases">
        <title>Whole genome shotgun sequence of Planobispora longispora NBRC 13918.</title>
        <authorList>
            <person name="Komaki H."/>
            <person name="Tamura T."/>
        </authorList>
    </citation>
    <scope>NUCLEOTIDE SEQUENCE [LARGE SCALE GENOMIC DNA]</scope>
    <source>
        <strain evidence="5 6">NBRC 13918</strain>
    </source>
</reference>
<dbReference type="SUPFAM" id="SSF55073">
    <property type="entry name" value="Nucleotide cyclase"/>
    <property type="match status" value="1"/>
</dbReference>
<dbReference type="InterPro" id="IPR050469">
    <property type="entry name" value="Diguanylate_Cyclase"/>
</dbReference>
<evidence type="ECO:0000256" key="2">
    <source>
        <dbReference type="SAM" id="Phobius"/>
    </source>
</evidence>
<dbReference type="Gene3D" id="3.30.70.270">
    <property type="match status" value="1"/>
</dbReference>
<dbReference type="PANTHER" id="PTHR45138">
    <property type="entry name" value="REGULATORY COMPONENTS OF SENSORY TRANSDUCTION SYSTEM"/>
    <property type="match status" value="1"/>
</dbReference>
<dbReference type="AlphaFoldDB" id="A0A8J3RUD8"/>
<feature type="transmembrane region" description="Helical" evidence="2">
    <location>
        <begin position="176"/>
        <end position="199"/>
    </location>
</feature>
<protein>
    <submittedName>
        <fullName evidence="5">GGDEF domain-containing protein</fullName>
    </submittedName>
</protein>
<keyword evidence="6" id="KW-1185">Reference proteome</keyword>
<dbReference type="NCBIfam" id="TIGR00254">
    <property type="entry name" value="GGDEF"/>
    <property type="match status" value="1"/>
</dbReference>
<feature type="transmembrane region" description="Helical" evidence="2">
    <location>
        <begin position="38"/>
        <end position="58"/>
    </location>
</feature>
<comment type="caution">
    <text evidence="5">The sequence shown here is derived from an EMBL/GenBank/DDBJ whole genome shotgun (WGS) entry which is preliminary data.</text>
</comment>
<dbReference type="InterPro" id="IPR000014">
    <property type="entry name" value="PAS"/>
</dbReference>
<dbReference type="CDD" id="cd00130">
    <property type="entry name" value="PAS"/>
    <property type="match status" value="1"/>
</dbReference>
<feature type="domain" description="PAC" evidence="3">
    <location>
        <begin position="294"/>
        <end position="346"/>
    </location>
</feature>
<dbReference type="InterPro" id="IPR031621">
    <property type="entry name" value="HisKA_7TM"/>
</dbReference>
<dbReference type="InterPro" id="IPR029787">
    <property type="entry name" value="Nucleotide_cyclase"/>
</dbReference>
<keyword evidence="2" id="KW-0472">Membrane</keyword>
<evidence type="ECO:0000259" key="4">
    <source>
        <dbReference type="PROSITE" id="PS50887"/>
    </source>
</evidence>
<feature type="transmembrane region" description="Helical" evidence="2">
    <location>
        <begin position="6"/>
        <end position="26"/>
    </location>
</feature>
<feature type="transmembrane region" description="Helical" evidence="2">
    <location>
        <begin position="102"/>
        <end position="121"/>
    </location>
</feature>
<organism evidence="5 6">
    <name type="scientific">Planobispora longispora</name>
    <dbReference type="NCBI Taxonomy" id="28887"/>
    <lineage>
        <taxon>Bacteria</taxon>
        <taxon>Bacillati</taxon>
        <taxon>Actinomycetota</taxon>
        <taxon>Actinomycetes</taxon>
        <taxon>Streptosporangiales</taxon>
        <taxon>Streptosporangiaceae</taxon>
        <taxon>Planobispora</taxon>
    </lineage>
</organism>
<keyword evidence="2" id="KW-1133">Transmembrane helix</keyword>
<dbReference type="SMART" id="SM00267">
    <property type="entry name" value="GGDEF"/>
    <property type="match status" value="1"/>
</dbReference>
<dbReference type="InterPro" id="IPR043128">
    <property type="entry name" value="Rev_trsase/Diguanyl_cyclase"/>
</dbReference>
<dbReference type="InterPro" id="IPR000700">
    <property type="entry name" value="PAS-assoc_C"/>
</dbReference>
<dbReference type="GO" id="GO:0052621">
    <property type="term" value="F:diguanylate cyclase activity"/>
    <property type="evidence" value="ECO:0007669"/>
    <property type="project" value="TreeGrafter"/>
</dbReference>
<evidence type="ECO:0000313" key="5">
    <source>
        <dbReference type="EMBL" id="GIH78388.1"/>
    </source>
</evidence>
<dbReference type="SUPFAM" id="SSF55785">
    <property type="entry name" value="PYP-like sensor domain (PAS domain)"/>
    <property type="match status" value="1"/>
</dbReference>
<dbReference type="GO" id="GO:0005886">
    <property type="term" value="C:plasma membrane"/>
    <property type="evidence" value="ECO:0007669"/>
    <property type="project" value="TreeGrafter"/>
</dbReference>